<dbReference type="Pfam" id="PF10676">
    <property type="entry name" value="gerPA"/>
    <property type="match status" value="1"/>
</dbReference>
<name>A0A3L7K3N8_9BACI</name>
<dbReference type="PANTHER" id="PTHR37808">
    <property type="entry name" value="SPORE GERMINATION PROTEIN-LIKE PROTEIN YDZR-RELATED"/>
    <property type="match status" value="1"/>
</dbReference>
<dbReference type="PANTHER" id="PTHR37808:SF3">
    <property type="entry name" value="SPORE GERMINATION PROTEIN GERPA-RELATED"/>
    <property type="match status" value="1"/>
</dbReference>
<proteinExistence type="predicted"/>
<protein>
    <submittedName>
        <fullName evidence="1">Spore germination protein</fullName>
    </submittedName>
</protein>
<evidence type="ECO:0000313" key="2">
    <source>
        <dbReference type="Proteomes" id="UP000276770"/>
    </source>
</evidence>
<keyword evidence="2" id="KW-1185">Reference proteome</keyword>
<dbReference type="RefSeq" id="WP_121679195.1">
    <property type="nucleotide sequence ID" value="NZ_RCVZ01000002.1"/>
</dbReference>
<dbReference type="EMBL" id="RCVZ01000002">
    <property type="protein sequence ID" value="RLQ97245.1"/>
    <property type="molecule type" value="Genomic_DNA"/>
</dbReference>
<sequence>MPAFTGPVQLTTVNGGTVQFGDTAVISPKNGAKTTAGSGAFNTGALFFTYTIFSVNGTLDTSLIDQPIIGNN</sequence>
<dbReference type="InterPro" id="IPR019618">
    <property type="entry name" value="Spore_germination_GerPA"/>
</dbReference>
<evidence type="ECO:0000313" key="1">
    <source>
        <dbReference type="EMBL" id="RLQ97245.1"/>
    </source>
</evidence>
<comment type="caution">
    <text evidence="1">The sequence shown here is derived from an EMBL/GenBank/DDBJ whole genome shotgun (WGS) entry which is preliminary data.</text>
</comment>
<gene>
    <name evidence="1" type="ORF">D9X91_03580</name>
</gene>
<dbReference type="OrthoDB" id="2382149at2"/>
<dbReference type="AlphaFoldDB" id="A0A3L7K3N8"/>
<organism evidence="1 2">
    <name type="scientific">Falsibacillus albus</name>
    <dbReference type="NCBI Taxonomy" id="2478915"/>
    <lineage>
        <taxon>Bacteria</taxon>
        <taxon>Bacillati</taxon>
        <taxon>Bacillota</taxon>
        <taxon>Bacilli</taxon>
        <taxon>Bacillales</taxon>
        <taxon>Bacillaceae</taxon>
        <taxon>Falsibacillus</taxon>
    </lineage>
</organism>
<dbReference type="Proteomes" id="UP000276770">
    <property type="component" value="Unassembled WGS sequence"/>
</dbReference>
<accession>A0A3L7K3N8</accession>
<reference evidence="1 2" key="1">
    <citation type="submission" date="2018-10" db="EMBL/GenBank/DDBJ databases">
        <title>Falsibacillus sp. genome draft.</title>
        <authorList>
            <person name="Shi S."/>
        </authorList>
    </citation>
    <scope>NUCLEOTIDE SEQUENCE [LARGE SCALE GENOMIC DNA]</scope>
    <source>
        <strain evidence="1 2">GY 10110</strain>
    </source>
</reference>